<reference evidence="1" key="1">
    <citation type="submission" date="2018-01" db="EMBL/GenBank/DDBJ databases">
        <title>An insight into the sialome of Amazonian anophelines.</title>
        <authorList>
            <person name="Ribeiro J.M."/>
            <person name="Scarpassa V."/>
            <person name="Calvo E."/>
        </authorList>
    </citation>
    <scope>NUCLEOTIDE SEQUENCE</scope>
</reference>
<organism evidence="1">
    <name type="scientific">Anopheles darlingi</name>
    <name type="common">Mosquito</name>
    <dbReference type="NCBI Taxonomy" id="43151"/>
    <lineage>
        <taxon>Eukaryota</taxon>
        <taxon>Metazoa</taxon>
        <taxon>Ecdysozoa</taxon>
        <taxon>Arthropoda</taxon>
        <taxon>Hexapoda</taxon>
        <taxon>Insecta</taxon>
        <taxon>Pterygota</taxon>
        <taxon>Neoptera</taxon>
        <taxon>Endopterygota</taxon>
        <taxon>Diptera</taxon>
        <taxon>Nematocera</taxon>
        <taxon>Culicoidea</taxon>
        <taxon>Culicidae</taxon>
        <taxon>Anophelinae</taxon>
        <taxon>Anopheles</taxon>
    </lineage>
</organism>
<sequence>MGFPFRSVPLLCFACDSMAGEHSAYSLFRSEGSVHPVGQRLLFFVLRGRYAASNLCESITPRWRLPFGSPPVTVLWFFGVLSPGVFDGRFLTPKVRYKMCKGRRWTEDRREPHS</sequence>
<dbReference type="EMBL" id="GGFL01012304">
    <property type="protein sequence ID" value="MBW76482.1"/>
    <property type="molecule type" value="Transcribed_RNA"/>
</dbReference>
<dbReference type="AlphaFoldDB" id="A0A2M4DFW9"/>
<proteinExistence type="predicted"/>
<evidence type="ECO:0000313" key="1">
    <source>
        <dbReference type="EMBL" id="MBW76482.1"/>
    </source>
</evidence>
<accession>A0A2M4DFW9</accession>
<protein>
    <submittedName>
        <fullName evidence="1">Putative secreted protein</fullName>
    </submittedName>
</protein>
<name>A0A2M4DFW9_ANODA</name>